<gene>
    <name evidence="3" type="ORF">DDV21_006980</name>
    <name evidence="4" type="ORF">DDV22_02885</name>
    <name evidence="5" type="ORF">DDV23_03285</name>
</gene>
<dbReference type="KEGG" id="schj:DDV21_006980"/>
<dbReference type="Pfam" id="PF03795">
    <property type="entry name" value="YCII"/>
    <property type="match status" value="1"/>
</dbReference>
<proteinExistence type="inferred from homology"/>
<dbReference type="Proteomes" id="UP000246115">
    <property type="component" value="Chromosome"/>
</dbReference>
<evidence type="ECO:0000259" key="2">
    <source>
        <dbReference type="Pfam" id="PF03795"/>
    </source>
</evidence>
<evidence type="ECO:0000313" key="4">
    <source>
        <dbReference type="EMBL" id="RFU51605.1"/>
    </source>
</evidence>
<accession>A0A346NCU9</accession>
<reference evidence="6" key="3">
    <citation type="submission" date="2018-08" db="EMBL/GenBank/DDBJ databases">
        <title>Streptococcus chenjunshii sp. nov., isolated from stools sample of the Tibetan antelope in the Qinghai-Tibet plateau, China.</title>
        <authorList>
            <person name="Tian Z."/>
        </authorList>
    </citation>
    <scope>NUCLEOTIDE SEQUENCE [LARGE SCALE GENOMIC DNA]</scope>
    <source>
        <strain evidence="6">Z15</strain>
    </source>
</reference>
<evidence type="ECO:0000313" key="8">
    <source>
        <dbReference type="Proteomes" id="UP000264056"/>
    </source>
</evidence>
<keyword evidence="8" id="KW-1185">Reference proteome</keyword>
<dbReference type="Proteomes" id="UP000262901">
    <property type="component" value="Unassembled WGS sequence"/>
</dbReference>
<dbReference type="OrthoDB" id="9814407at2"/>
<evidence type="ECO:0000313" key="6">
    <source>
        <dbReference type="Proteomes" id="UP000246115"/>
    </source>
</evidence>
<dbReference type="AlphaFoldDB" id="A0A372KN67"/>
<evidence type="ECO:0000313" key="5">
    <source>
        <dbReference type="EMBL" id="RFU53725.1"/>
    </source>
</evidence>
<evidence type="ECO:0000313" key="3">
    <source>
        <dbReference type="EMBL" id="AXQ78844.1"/>
    </source>
</evidence>
<dbReference type="Gene3D" id="3.30.70.1060">
    <property type="entry name" value="Dimeric alpha+beta barrel"/>
    <property type="match status" value="1"/>
</dbReference>
<evidence type="ECO:0000313" key="7">
    <source>
        <dbReference type="Proteomes" id="UP000262901"/>
    </source>
</evidence>
<dbReference type="InterPro" id="IPR011008">
    <property type="entry name" value="Dimeric_a/b-barrel"/>
</dbReference>
<reference evidence="4 8" key="1">
    <citation type="submission" date="2018-08" db="EMBL/GenBank/DDBJ databases">
        <title>Draft genome of Streptococcus sp .nov. Z2.</title>
        <authorList>
            <person name="Tian Z."/>
        </authorList>
    </citation>
    <scope>NUCLEOTIDE SEQUENCE [LARGE SCALE GENOMIC DNA]</scope>
    <source>
        <strain evidence="4 8">Z2</strain>
    </source>
</reference>
<dbReference type="EMBL" id="CP031733">
    <property type="protein sequence ID" value="AXQ78844.1"/>
    <property type="molecule type" value="Genomic_DNA"/>
</dbReference>
<dbReference type="Proteomes" id="UP000264056">
    <property type="component" value="Unassembled WGS sequence"/>
</dbReference>
<sequence length="99" mass="11091">MYLIDIQLKTDRIPPEQADELLQGHRAWFKKYADEGNFLAVGPYTDQDMAGLIIAQAADRDSLNAIISQDVYAPDKADYSVREFQANIIAENIAAFKGK</sequence>
<reference evidence="5 7" key="2">
    <citation type="submission" date="2018-08" db="EMBL/GenBank/DDBJ databases">
        <title>Draft genome of Streptococcus sp. nov. Z1.</title>
        <authorList>
            <person name="Tian Z."/>
        </authorList>
    </citation>
    <scope>NUCLEOTIDE SEQUENCE [LARGE SCALE GENOMIC DNA]</scope>
    <source>
        <strain evidence="5">Z1</strain>
        <strain evidence="7">Z1(2018)</strain>
    </source>
</reference>
<accession>A0A372KN67</accession>
<dbReference type="EMBL" id="QVQZ01000004">
    <property type="protein sequence ID" value="RFU53725.1"/>
    <property type="molecule type" value="Genomic_DNA"/>
</dbReference>
<dbReference type="InterPro" id="IPR005545">
    <property type="entry name" value="YCII"/>
</dbReference>
<comment type="similarity">
    <text evidence="1">Belongs to the YciI family.</text>
</comment>
<dbReference type="PANTHER" id="PTHR37828">
    <property type="entry name" value="GSR2449 PROTEIN"/>
    <property type="match status" value="1"/>
</dbReference>
<dbReference type="PANTHER" id="PTHR37828:SF1">
    <property type="entry name" value="YCII-RELATED DOMAIN-CONTAINING PROTEIN"/>
    <property type="match status" value="1"/>
</dbReference>
<feature type="domain" description="YCII-related" evidence="2">
    <location>
        <begin position="7"/>
        <end position="84"/>
    </location>
</feature>
<reference evidence="3" key="4">
    <citation type="journal article" date="2019" name="Int. J. Syst. Evol. Microbiol.">
        <title>Streptococcus chenjunshii sp. nov. isolated from feces of Tibetan antelopes.</title>
        <authorList>
            <person name="Tian Z."/>
            <person name="Lu S."/>
            <person name="Jin D."/>
            <person name="Yang J."/>
            <person name="Pu J."/>
            <person name="Lai X.H."/>
            <person name="Bai X.N."/>
            <person name="Wu X.M."/>
            <person name="Li J."/>
            <person name="Wang S."/>
            <person name="Xu J."/>
        </authorList>
    </citation>
    <scope>NUCLEOTIDE SEQUENCE</scope>
    <source>
        <strain evidence="3">Z15</strain>
    </source>
</reference>
<name>A0A372KN67_9STRE</name>
<organism evidence="5 7">
    <name type="scientific">Streptococcus chenjunshii</name>
    <dbReference type="NCBI Taxonomy" id="2173853"/>
    <lineage>
        <taxon>Bacteria</taxon>
        <taxon>Bacillati</taxon>
        <taxon>Bacillota</taxon>
        <taxon>Bacilli</taxon>
        <taxon>Lactobacillales</taxon>
        <taxon>Streptococcaceae</taxon>
        <taxon>Streptococcus</taxon>
    </lineage>
</organism>
<dbReference type="SUPFAM" id="SSF54909">
    <property type="entry name" value="Dimeric alpha+beta barrel"/>
    <property type="match status" value="1"/>
</dbReference>
<protein>
    <recommendedName>
        <fullName evidence="2">YCII-related domain-containing protein</fullName>
    </recommendedName>
</protein>
<dbReference type="EMBL" id="QVQY01000004">
    <property type="protein sequence ID" value="RFU51605.1"/>
    <property type="molecule type" value="Genomic_DNA"/>
</dbReference>
<evidence type="ECO:0000256" key="1">
    <source>
        <dbReference type="ARBA" id="ARBA00007689"/>
    </source>
</evidence>
<dbReference type="RefSeq" id="WP_116877680.1">
    <property type="nucleotide sequence ID" value="NZ_CP031733.1"/>
</dbReference>